<evidence type="ECO:0000313" key="3">
    <source>
        <dbReference type="EMBL" id="KRM87251.1"/>
    </source>
</evidence>
<dbReference type="Gene3D" id="3.40.50.1820">
    <property type="entry name" value="alpha/beta hydrolase"/>
    <property type="match status" value="1"/>
</dbReference>
<evidence type="ECO:0000259" key="2">
    <source>
        <dbReference type="Pfam" id="PF07859"/>
    </source>
</evidence>
<comment type="caution">
    <text evidence="3">The sequence shown here is derived from an EMBL/GenBank/DDBJ whole genome shotgun (WGS) entry which is preliminary data.</text>
</comment>
<dbReference type="RefSeq" id="WP_054750486.1">
    <property type="nucleotide sequence ID" value="NZ_AYZK01000003.1"/>
</dbReference>
<dbReference type="InterPro" id="IPR013094">
    <property type="entry name" value="AB_hydrolase_3"/>
</dbReference>
<feature type="domain" description="Alpha/beta hydrolase fold-3" evidence="2">
    <location>
        <begin position="33"/>
        <end position="238"/>
    </location>
</feature>
<proteinExistence type="predicted"/>
<keyword evidence="1" id="KW-0378">Hydrolase</keyword>
<dbReference type="PANTHER" id="PTHR48081">
    <property type="entry name" value="AB HYDROLASE SUPERFAMILY PROTEIN C4A8.06C"/>
    <property type="match status" value="1"/>
</dbReference>
<evidence type="ECO:0000313" key="4">
    <source>
        <dbReference type="Proteomes" id="UP000051789"/>
    </source>
</evidence>
<protein>
    <submittedName>
        <fullName evidence="3">Esterase lipase</fullName>
    </submittedName>
</protein>
<gene>
    <name evidence="3" type="ORF">FD19_GL001409</name>
</gene>
<dbReference type="AlphaFoldDB" id="A0A0R2CHV4"/>
<dbReference type="PATRIC" id="fig|1423810.4.peg.1448"/>
<reference evidence="3 4" key="1">
    <citation type="journal article" date="2015" name="Genome Announc.">
        <title>Expanding the biotechnology potential of lactobacilli through comparative genomics of 213 strains and associated genera.</title>
        <authorList>
            <person name="Sun Z."/>
            <person name="Harris H.M."/>
            <person name="McCann A."/>
            <person name="Guo C."/>
            <person name="Argimon S."/>
            <person name="Zhang W."/>
            <person name="Yang X."/>
            <person name="Jeffery I.B."/>
            <person name="Cooney J.C."/>
            <person name="Kagawa T.F."/>
            <person name="Liu W."/>
            <person name="Song Y."/>
            <person name="Salvetti E."/>
            <person name="Wrobel A."/>
            <person name="Rasinkangas P."/>
            <person name="Parkhill J."/>
            <person name="Rea M.C."/>
            <person name="O'Sullivan O."/>
            <person name="Ritari J."/>
            <person name="Douillard F.P."/>
            <person name="Paul Ross R."/>
            <person name="Yang R."/>
            <person name="Briner A.E."/>
            <person name="Felis G.E."/>
            <person name="de Vos W.M."/>
            <person name="Barrangou R."/>
            <person name="Klaenhammer T.R."/>
            <person name="Caufield P.W."/>
            <person name="Cui Y."/>
            <person name="Zhang H."/>
            <person name="O'Toole P.W."/>
        </authorList>
    </citation>
    <scope>NUCLEOTIDE SEQUENCE [LARGE SCALE GENOMIC DNA]</scope>
    <source>
        <strain evidence="3 4">DSM 22698</strain>
    </source>
</reference>
<dbReference type="Pfam" id="PF07859">
    <property type="entry name" value="Abhydrolase_3"/>
    <property type="match status" value="1"/>
</dbReference>
<dbReference type="SUPFAM" id="SSF53474">
    <property type="entry name" value="alpha/beta-Hydrolases"/>
    <property type="match status" value="1"/>
</dbReference>
<dbReference type="InterPro" id="IPR050300">
    <property type="entry name" value="GDXG_lipolytic_enzyme"/>
</dbReference>
<dbReference type="Proteomes" id="UP000051789">
    <property type="component" value="Unassembled WGS sequence"/>
</dbReference>
<keyword evidence="4" id="KW-1185">Reference proteome</keyword>
<dbReference type="OrthoDB" id="9815425at2"/>
<evidence type="ECO:0000256" key="1">
    <source>
        <dbReference type="ARBA" id="ARBA00022801"/>
    </source>
</evidence>
<dbReference type="InterPro" id="IPR029058">
    <property type="entry name" value="AB_hydrolase_fold"/>
</dbReference>
<sequence length="261" mass="28499">MATIERDVEYDAQRHLMTDIYPATSAQTRGTILLLHGGGWFRGDKAKEAQPAGKLATAGYQVVVPNFRLAPANHYPAPLVDMDTLVSWLRTSGRLTDFVAVVGASSGGNMSVEVGLKYGWPTVSLSGILNIEEWLQEHPHVVGSLDHQAPANADTTAIDQDGQDDEFYKGFIEQYFATNQDYHAGTPYHHVTAQAGPMYLANSMNEFVPNDGVLRLATALVAQQVPVTVRFLPGTRHGEAYLGDVWSDVLAFIQRAESQQG</sequence>
<dbReference type="EMBL" id="AYZK01000003">
    <property type="protein sequence ID" value="KRM87251.1"/>
    <property type="molecule type" value="Genomic_DNA"/>
</dbReference>
<name>A0A0R2CHV4_9LACO</name>
<organism evidence="3 4">
    <name type="scientific">Lacticaseibacillus thailandensis DSM 22698 = JCM 13996</name>
    <dbReference type="NCBI Taxonomy" id="1423810"/>
    <lineage>
        <taxon>Bacteria</taxon>
        <taxon>Bacillati</taxon>
        <taxon>Bacillota</taxon>
        <taxon>Bacilli</taxon>
        <taxon>Lactobacillales</taxon>
        <taxon>Lactobacillaceae</taxon>
        <taxon>Lacticaseibacillus</taxon>
    </lineage>
</organism>
<accession>A0A0R2CHV4</accession>
<dbReference type="GO" id="GO:0016787">
    <property type="term" value="F:hydrolase activity"/>
    <property type="evidence" value="ECO:0007669"/>
    <property type="project" value="UniProtKB-KW"/>
</dbReference>
<dbReference type="STRING" id="1423810.FD19_GL001409"/>